<evidence type="ECO:0000256" key="2">
    <source>
        <dbReference type="ARBA" id="ARBA00006425"/>
    </source>
</evidence>
<evidence type="ECO:0000256" key="3">
    <source>
        <dbReference type="ARBA" id="ARBA00023128"/>
    </source>
</evidence>
<name>A0A511KC84_RHOTO</name>
<keyword evidence="3" id="KW-0496">Mitochondrion</keyword>
<dbReference type="InterPro" id="IPR048280">
    <property type="entry name" value="COX6B-like"/>
</dbReference>
<feature type="compositionally biased region" description="Low complexity" evidence="5">
    <location>
        <begin position="1"/>
        <end position="18"/>
    </location>
</feature>
<evidence type="ECO:0000256" key="5">
    <source>
        <dbReference type="SAM" id="MobiDB-lite"/>
    </source>
</evidence>
<sequence>MGWFSSSLSPDSASTSGSAPDRSQRSQCWESRDAYFACLDKNGVQVPGQEGEGCKTENDMYKGKCAGSWSRMLGMCPSRADLADLVVSFPSSSSFMRQVDYFNKRRVLQLRQDLMERRAAEQVAASK</sequence>
<keyword evidence="4" id="KW-1015">Disulfide bond</keyword>
<gene>
    <name evidence="6" type="ORF">Rt10032_c03g1602</name>
</gene>
<dbReference type="PANTHER" id="PTHR47677:SF1">
    <property type="entry name" value="CYTOCHROME C OXIDASE ASSEMBLY FACTOR 6"/>
    <property type="match status" value="1"/>
</dbReference>
<evidence type="ECO:0000256" key="4">
    <source>
        <dbReference type="ARBA" id="ARBA00023157"/>
    </source>
</evidence>
<dbReference type="SUPFAM" id="SSF47694">
    <property type="entry name" value="Cytochrome c oxidase subunit h"/>
    <property type="match status" value="1"/>
</dbReference>
<comment type="caution">
    <text evidence="6">The sequence shown here is derived from an EMBL/GenBank/DDBJ whole genome shotgun (WGS) entry which is preliminary data.</text>
</comment>
<reference evidence="6 7" key="1">
    <citation type="submission" date="2019-07" db="EMBL/GenBank/DDBJ databases">
        <title>Rhodotorula toruloides NBRC10032 genome sequencing.</title>
        <authorList>
            <person name="Shida Y."/>
            <person name="Takaku H."/>
            <person name="Ogasawara W."/>
            <person name="Mori K."/>
        </authorList>
    </citation>
    <scope>NUCLEOTIDE SEQUENCE [LARGE SCALE GENOMIC DNA]</scope>
    <source>
        <strain evidence="6 7">NBRC10032</strain>
    </source>
</reference>
<evidence type="ECO:0000313" key="6">
    <source>
        <dbReference type="EMBL" id="GEM07585.1"/>
    </source>
</evidence>
<dbReference type="InterPro" id="IPR036549">
    <property type="entry name" value="CX6/COA6-like_sf"/>
</dbReference>
<organism evidence="6 7">
    <name type="scientific">Rhodotorula toruloides</name>
    <name type="common">Yeast</name>
    <name type="synonym">Rhodosporidium toruloides</name>
    <dbReference type="NCBI Taxonomy" id="5286"/>
    <lineage>
        <taxon>Eukaryota</taxon>
        <taxon>Fungi</taxon>
        <taxon>Dikarya</taxon>
        <taxon>Basidiomycota</taxon>
        <taxon>Pucciniomycotina</taxon>
        <taxon>Microbotryomycetes</taxon>
        <taxon>Sporidiobolales</taxon>
        <taxon>Sporidiobolaceae</taxon>
        <taxon>Rhodotorula</taxon>
    </lineage>
</organism>
<proteinExistence type="inferred from homology"/>
<protein>
    <submittedName>
        <fullName evidence="6">Cytochromec oxidase, subunit VIb</fullName>
    </submittedName>
</protein>
<accession>A0A511KC84</accession>
<evidence type="ECO:0000256" key="1">
    <source>
        <dbReference type="ARBA" id="ARBA00004173"/>
    </source>
</evidence>
<dbReference type="Pfam" id="PF02297">
    <property type="entry name" value="COX6B"/>
    <property type="match status" value="1"/>
</dbReference>
<feature type="region of interest" description="Disordered" evidence="5">
    <location>
        <begin position="1"/>
        <end position="26"/>
    </location>
</feature>
<evidence type="ECO:0000313" key="7">
    <source>
        <dbReference type="Proteomes" id="UP000321518"/>
    </source>
</evidence>
<dbReference type="GO" id="GO:0005739">
    <property type="term" value="C:mitochondrion"/>
    <property type="evidence" value="ECO:0007669"/>
    <property type="project" value="UniProtKB-SubCell"/>
</dbReference>
<dbReference type="PANTHER" id="PTHR47677">
    <property type="entry name" value="CYTOCHROME C OXIDASE ASSEMBLY FACTOR 6"/>
    <property type="match status" value="1"/>
</dbReference>
<dbReference type="InterPro" id="IPR048281">
    <property type="entry name" value="COA6_fun"/>
</dbReference>
<dbReference type="Gene3D" id="1.10.10.140">
    <property type="entry name" value="Cytochrome c oxidase, subunit VIb"/>
    <property type="match status" value="1"/>
</dbReference>
<dbReference type="EMBL" id="BJWK01000003">
    <property type="protein sequence ID" value="GEM07585.1"/>
    <property type="molecule type" value="Genomic_DNA"/>
</dbReference>
<comment type="similarity">
    <text evidence="2">Belongs to the cytochrome c oxidase subunit 6B family.</text>
</comment>
<dbReference type="AlphaFoldDB" id="A0A511KC84"/>
<comment type="subcellular location">
    <subcellularLocation>
        <location evidence="1">Mitochondrion</location>
    </subcellularLocation>
</comment>
<dbReference type="Proteomes" id="UP000321518">
    <property type="component" value="Unassembled WGS sequence"/>
</dbReference>
<dbReference type="OrthoDB" id="5545577at2759"/>